<dbReference type="NCBIfam" id="TIGR02916">
    <property type="entry name" value="PEP_his_kin"/>
    <property type="match status" value="1"/>
</dbReference>
<keyword evidence="7" id="KW-1185">Reference proteome</keyword>
<evidence type="ECO:0000313" key="7">
    <source>
        <dbReference type="Proteomes" id="UP000232638"/>
    </source>
</evidence>
<organism evidence="6 7">
    <name type="scientific">Candidatus Thiodictyon syntrophicum</name>
    <dbReference type="NCBI Taxonomy" id="1166950"/>
    <lineage>
        <taxon>Bacteria</taxon>
        <taxon>Pseudomonadati</taxon>
        <taxon>Pseudomonadota</taxon>
        <taxon>Gammaproteobacteria</taxon>
        <taxon>Chromatiales</taxon>
        <taxon>Chromatiaceae</taxon>
        <taxon>Thiodictyon</taxon>
    </lineage>
</organism>
<dbReference type="InterPro" id="IPR003661">
    <property type="entry name" value="HisK_dim/P_dom"/>
</dbReference>
<dbReference type="InterPro" id="IPR004358">
    <property type="entry name" value="Sig_transdc_His_kin-like_C"/>
</dbReference>
<dbReference type="RefSeq" id="WP_100917653.1">
    <property type="nucleotide sequence ID" value="NZ_CP020370.1"/>
</dbReference>
<dbReference type="Proteomes" id="UP000232638">
    <property type="component" value="Chromosome"/>
</dbReference>
<reference evidence="6 7" key="1">
    <citation type="submission" date="2017-03" db="EMBL/GenBank/DDBJ databases">
        <title>Complete genome sequence of Candidatus 'Thiodictyon syntrophicum' sp. nov. strain Cad16T, a photolithoautotroph purple sulfur bacterium isolated from an alpine meromictic lake.</title>
        <authorList>
            <person name="Luedin S.M."/>
            <person name="Pothier J.F."/>
            <person name="Danza F."/>
            <person name="Storelli N."/>
            <person name="Wittwer M."/>
            <person name="Tonolla M."/>
        </authorList>
    </citation>
    <scope>NUCLEOTIDE SEQUENCE [LARGE SCALE GENOMIC DNA]</scope>
    <source>
        <strain evidence="6 7">Cad16T</strain>
    </source>
</reference>
<dbReference type="SUPFAM" id="SSF55781">
    <property type="entry name" value="GAF domain-like"/>
    <property type="match status" value="1"/>
</dbReference>
<feature type="transmembrane region" description="Helical" evidence="4">
    <location>
        <begin position="245"/>
        <end position="264"/>
    </location>
</feature>
<keyword evidence="3" id="KW-0597">Phosphoprotein</keyword>
<dbReference type="Gene3D" id="3.30.450.40">
    <property type="match status" value="1"/>
</dbReference>
<dbReference type="PANTHER" id="PTHR43547:SF2">
    <property type="entry name" value="HYBRID SIGNAL TRANSDUCTION HISTIDINE KINASE C"/>
    <property type="match status" value="1"/>
</dbReference>
<protein>
    <recommendedName>
        <fullName evidence="2">histidine kinase</fullName>
        <ecNumber evidence="2">2.7.13.3</ecNumber>
    </recommendedName>
</protein>
<dbReference type="EMBL" id="CP020370">
    <property type="protein sequence ID" value="AUB79838.1"/>
    <property type="molecule type" value="Genomic_DNA"/>
</dbReference>
<dbReference type="InterPro" id="IPR003594">
    <property type="entry name" value="HATPase_dom"/>
</dbReference>
<dbReference type="GO" id="GO:0000155">
    <property type="term" value="F:phosphorelay sensor kinase activity"/>
    <property type="evidence" value="ECO:0007669"/>
    <property type="project" value="InterPro"/>
</dbReference>
<evidence type="ECO:0000256" key="2">
    <source>
        <dbReference type="ARBA" id="ARBA00012438"/>
    </source>
</evidence>
<feature type="transmembrane region" description="Helical" evidence="4">
    <location>
        <begin position="45"/>
        <end position="65"/>
    </location>
</feature>
<dbReference type="Gene3D" id="3.30.565.10">
    <property type="entry name" value="Histidine kinase-like ATPase, C-terminal domain"/>
    <property type="match status" value="1"/>
</dbReference>
<evidence type="ECO:0000313" key="6">
    <source>
        <dbReference type="EMBL" id="AUB79838.1"/>
    </source>
</evidence>
<comment type="catalytic activity">
    <reaction evidence="1">
        <text>ATP + protein L-histidine = ADP + protein N-phospho-L-histidine.</text>
        <dbReference type="EC" id="2.7.13.3"/>
    </reaction>
</comment>
<evidence type="ECO:0000256" key="1">
    <source>
        <dbReference type="ARBA" id="ARBA00000085"/>
    </source>
</evidence>
<dbReference type="OrthoDB" id="9785691at2"/>
<feature type="transmembrane region" description="Helical" evidence="4">
    <location>
        <begin position="71"/>
        <end position="91"/>
    </location>
</feature>
<evidence type="ECO:0000256" key="4">
    <source>
        <dbReference type="SAM" id="Phobius"/>
    </source>
</evidence>
<gene>
    <name evidence="6" type="ORF">THSYN_01930</name>
</gene>
<feature type="transmembrane region" description="Helical" evidence="4">
    <location>
        <begin position="270"/>
        <end position="291"/>
    </location>
</feature>
<feature type="transmembrane region" description="Helical" evidence="4">
    <location>
        <begin position="141"/>
        <end position="159"/>
    </location>
</feature>
<feature type="transmembrane region" description="Helical" evidence="4">
    <location>
        <begin position="111"/>
        <end position="129"/>
    </location>
</feature>
<keyword evidence="4" id="KW-1133">Transmembrane helix</keyword>
<feature type="domain" description="Histidine kinase" evidence="5">
    <location>
        <begin position="492"/>
        <end position="696"/>
    </location>
</feature>
<dbReference type="InterPro" id="IPR036890">
    <property type="entry name" value="HATPase_C_sf"/>
</dbReference>
<evidence type="ECO:0000256" key="3">
    <source>
        <dbReference type="ARBA" id="ARBA00022553"/>
    </source>
</evidence>
<accession>A0A2K8U2M5</accession>
<feature type="transmembrane region" description="Helical" evidence="4">
    <location>
        <begin position="171"/>
        <end position="192"/>
    </location>
</feature>
<name>A0A2K8U2M5_9GAMM</name>
<dbReference type="PROSITE" id="PS50109">
    <property type="entry name" value="HIS_KIN"/>
    <property type="match status" value="1"/>
</dbReference>
<dbReference type="SMART" id="SM00387">
    <property type="entry name" value="HATPase_c"/>
    <property type="match status" value="1"/>
</dbReference>
<dbReference type="PRINTS" id="PR00344">
    <property type="entry name" value="BCTRLSENSOR"/>
</dbReference>
<proteinExistence type="predicted"/>
<evidence type="ECO:0000259" key="5">
    <source>
        <dbReference type="PROSITE" id="PS50109"/>
    </source>
</evidence>
<dbReference type="Pfam" id="PF02518">
    <property type="entry name" value="HATPase_c"/>
    <property type="match status" value="1"/>
</dbReference>
<dbReference type="EC" id="2.7.13.3" evidence="2"/>
<keyword evidence="4" id="KW-0472">Membrane</keyword>
<dbReference type="PANTHER" id="PTHR43547">
    <property type="entry name" value="TWO-COMPONENT HISTIDINE KINASE"/>
    <property type="match status" value="1"/>
</dbReference>
<keyword evidence="4" id="KW-0812">Transmembrane</keyword>
<dbReference type="InterPro" id="IPR005467">
    <property type="entry name" value="His_kinase_dom"/>
</dbReference>
<feature type="transmembrane region" description="Helical" evidence="4">
    <location>
        <begin position="12"/>
        <end position="33"/>
    </location>
</feature>
<dbReference type="InterPro" id="IPR014265">
    <property type="entry name" value="XrtA/PrsK"/>
</dbReference>
<dbReference type="SUPFAM" id="SSF55874">
    <property type="entry name" value="ATPase domain of HSP90 chaperone/DNA topoisomerase II/histidine kinase"/>
    <property type="match status" value="1"/>
</dbReference>
<dbReference type="CDD" id="cd00082">
    <property type="entry name" value="HisKA"/>
    <property type="match status" value="1"/>
</dbReference>
<dbReference type="InterPro" id="IPR029016">
    <property type="entry name" value="GAF-like_dom_sf"/>
</dbReference>
<dbReference type="AlphaFoldDB" id="A0A2K8U2M5"/>
<dbReference type="KEGG" id="tsy:THSYN_01930"/>
<sequence>MPAAHALTSTGLVGVFGYGLCAALFALLGVVLLTGWRGRLQGGLLVFAVLASMLWAGVLAVQAAWQSIPVQWIWGSEAVRNLAWILFLIRLLELQAGGRGPRGRRLGQARLAALLLTLILVLPPTQLWWALPPGVESQLASLRLILRLLTAIGGLVLVEQVFRNTPWQHRWGVKFLCLGVGGLFAFDFFLFADALLFQRLDMDLWAARGAVSALAAPLIGVSAARNPQWSFDLFVSRKVVFHSTALFAAGVYLLVMSLVGYYIRYYGGEWSSVIQTVFFFGAGMVLVVLLFSGHLRSRLKVLVNKHFFNYRYDYREEWLHLIDVLSGRVLQACLPERVIFALGELVDSPGGILWLRNEGGHYEHARVWNLAEDTLDKATDFTKLTDFLTHRHWVINLTDLRRDPDAYDALELPPAVYADDRLWLIVPLRHDDELMGFVILARSRAAQVVNWEVMDMLKTAARQASSYLALDRAARALADARQFEGFNRLSAFVVHDLKNLIAQLSLVAKNAERHRHNPAFVDDAIATIKNSVDKMNRLLGQLRGPIASAAGVGVDLRAIVAEVVRTRAAQEPAPVLEPALTTPLRVRADPDRLAAVISHIVQNAQEATPRDGRVVVHLGRSAGQAVIEVRDTGVGMDADFVRERLFKPFDSTKGLTGMGVGAYETREFVASMGGRVVVDSVPGHGTVFRLFVPIEVSPAPAGLTMAAG</sequence>